<evidence type="ECO:0000256" key="8">
    <source>
        <dbReference type="ARBA" id="ARBA00023002"/>
    </source>
</evidence>
<comment type="caution">
    <text evidence="29">The sequence shown here is derived from an EMBL/GenBank/DDBJ whole genome shotgun (WGS) entry which is preliminary data.</text>
</comment>
<evidence type="ECO:0000256" key="26">
    <source>
        <dbReference type="ARBA" id="ARBA00081727"/>
    </source>
</evidence>
<keyword evidence="29" id="KW-0808">Transferase</keyword>
<comment type="subunit">
    <text evidence="22">Interacts with PCNA homotrimer; this interaction is enhanced during the S-phase of the cell cycle. Interacts with nucleolar proteins NCL, UBTF and NPM1. Interacts with XRCC5-XRCC6 heterodimer.</text>
</comment>
<evidence type="ECO:0000256" key="10">
    <source>
        <dbReference type="ARBA" id="ARBA00023204"/>
    </source>
</evidence>
<keyword evidence="29" id="KW-0489">Methyltransferase</keyword>
<dbReference type="SUPFAM" id="SSF51197">
    <property type="entry name" value="Clavaminate synthase-like"/>
    <property type="match status" value="1"/>
</dbReference>
<feature type="binding site" evidence="27">
    <location>
        <position position="196"/>
    </location>
    <ligand>
        <name>2-oxoglutarate</name>
        <dbReference type="ChEBI" id="CHEBI:16810"/>
    </ligand>
</feature>
<evidence type="ECO:0000256" key="15">
    <source>
        <dbReference type="ARBA" id="ARBA00051376"/>
    </source>
</evidence>
<gene>
    <name evidence="29" type="primary">ALKBH2_86</name>
    <name evidence="29" type="ORF">AVEN_257683_1</name>
</gene>
<dbReference type="PROSITE" id="PS51471">
    <property type="entry name" value="FE2OG_OXY"/>
    <property type="match status" value="1"/>
</dbReference>
<dbReference type="EC" id="1.14.11.33" evidence="23"/>
<evidence type="ECO:0000256" key="9">
    <source>
        <dbReference type="ARBA" id="ARBA00023004"/>
    </source>
</evidence>
<comment type="catalytic activity">
    <reaction evidence="16">
        <text>a 3,N(4)-etheno-2'-deoxycytidine in double-stranded DNA + 2-oxoglutarate + O2 + H2O = a 2'-deoxycytidine in double-stranded DNA + glyoxal + succinate + CO2</text>
        <dbReference type="Rhea" id="RHEA:70467"/>
        <dbReference type="Rhea" id="RHEA-COMP:17070"/>
        <dbReference type="Rhea" id="RHEA-COMP:17905"/>
        <dbReference type="ChEBI" id="CHEBI:15377"/>
        <dbReference type="ChEBI" id="CHEBI:15379"/>
        <dbReference type="ChEBI" id="CHEBI:16526"/>
        <dbReference type="ChEBI" id="CHEBI:16810"/>
        <dbReference type="ChEBI" id="CHEBI:30031"/>
        <dbReference type="ChEBI" id="CHEBI:34779"/>
        <dbReference type="ChEBI" id="CHEBI:85452"/>
        <dbReference type="ChEBI" id="CHEBI:189585"/>
    </reaction>
    <physiologicalReaction direction="left-to-right" evidence="16">
        <dbReference type="Rhea" id="RHEA:70468"/>
    </physiologicalReaction>
</comment>
<reference evidence="29 30" key="1">
    <citation type="journal article" date="2019" name="Sci. Rep.">
        <title>Orb-weaving spider Araneus ventricosus genome elucidates the spidroin gene catalogue.</title>
        <authorList>
            <person name="Kono N."/>
            <person name="Nakamura H."/>
            <person name="Ohtoshi R."/>
            <person name="Moran D.A.P."/>
            <person name="Shinohara A."/>
            <person name="Yoshida Y."/>
            <person name="Fujiwara M."/>
            <person name="Mori M."/>
            <person name="Tomita M."/>
            <person name="Arakawa K."/>
        </authorList>
    </citation>
    <scope>NUCLEOTIDE SEQUENCE [LARGE SCALE GENOMIC DNA]</scope>
</reference>
<dbReference type="OrthoDB" id="6434239at2759"/>
<feature type="binding site" evidence="27">
    <location>
        <position position="198"/>
    </location>
    <ligand>
        <name>2-oxoglutarate</name>
        <dbReference type="ChEBI" id="CHEBI:16810"/>
    </ligand>
</feature>
<evidence type="ECO:0000256" key="17">
    <source>
        <dbReference type="ARBA" id="ARBA00051755"/>
    </source>
</evidence>
<evidence type="ECO:0000256" key="13">
    <source>
        <dbReference type="ARBA" id="ARBA00051165"/>
    </source>
</evidence>
<evidence type="ECO:0000256" key="3">
    <source>
        <dbReference type="ARBA" id="ARBA00004642"/>
    </source>
</evidence>
<dbReference type="GO" id="GO:0008198">
    <property type="term" value="F:ferrous iron binding"/>
    <property type="evidence" value="ECO:0007669"/>
    <property type="project" value="TreeGrafter"/>
</dbReference>
<keyword evidence="9" id="KW-0408">Iron</keyword>
<evidence type="ECO:0000256" key="4">
    <source>
        <dbReference type="ARBA" id="ARBA00022723"/>
    </source>
</evidence>
<protein>
    <recommendedName>
        <fullName evidence="24">DNA oxidative demethylase ALKBH2</fullName>
        <ecNumber evidence="23">1.14.11.33</ecNumber>
    </recommendedName>
    <alternativeName>
        <fullName evidence="25">Alkylated DNA repair protein alkB homolog 2</fullName>
    </alternativeName>
    <alternativeName>
        <fullName evidence="26">Alpha-ketoglutarate-dependent dioxygenase alkB homolog 2</fullName>
    </alternativeName>
</protein>
<evidence type="ECO:0000256" key="27">
    <source>
        <dbReference type="PIRSR" id="PIRSR632852-1"/>
    </source>
</evidence>
<evidence type="ECO:0000256" key="1">
    <source>
        <dbReference type="ARBA" id="ARBA00001954"/>
    </source>
</evidence>
<accession>A0A4Y2LG04</accession>
<evidence type="ECO:0000256" key="23">
    <source>
        <dbReference type="ARBA" id="ARBA00066725"/>
    </source>
</evidence>
<keyword evidence="10" id="KW-0234">DNA repair</keyword>
<dbReference type="FunFam" id="2.60.120.590:FF:000004">
    <property type="entry name" value="DNA oxidative demethylase ALKBH2"/>
    <property type="match status" value="1"/>
</dbReference>
<dbReference type="PANTHER" id="PTHR31573">
    <property type="entry name" value="ALPHA-KETOGLUTARATE-DEPENDENT DIOXYGENASE ALKB HOMOLOG 2"/>
    <property type="match status" value="1"/>
</dbReference>
<evidence type="ECO:0000256" key="5">
    <source>
        <dbReference type="ARBA" id="ARBA00022763"/>
    </source>
</evidence>
<keyword evidence="6" id="KW-0460">Magnesium</keyword>
<dbReference type="GO" id="GO:0006307">
    <property type="term" value="P:DNA alkylation repair"/>
    <property type="evidence" value="ECO:0007669"/>
    <property type="project" value="UniProtKB-ARBA"/>
</dbReference>
<dbReference type="PANTHER" id="PTHR31573:SF1">
    <property type="entry name" value="DNA OXIDATIVE DEMETHYLASE ALKBH2"/>
    <property type="match status" value="1"/>
</dbReference>
<dbReference type="GO" id="GO:0008168">
    <property type="term" value="F:methyltransferase activity"/>
    <property type="evidence" value="ECO:0007669"/>
    <property type="project" value="UniProtKB-KW"/>
</dbReference>
<comment type="catalytic activity">
    <reaction evidence="17">
        <text>a 1,N(2)-etheno-2'-deoxyguanosine in double-stranded DNA + 2-oxoglutarate + O2 + H2O = a 2'-deoxyguanosine in double-stranded DNA + glyoxal + succinate + CO2</text>
        <dbReference type="Rhea" id="RHEA:70487"/>
        <dbReference type="Rhea" id="RHEA-COMP:17910"/>
        <dbReference type="Rhea" id="RHEA-COMP:17912"/>
        <dbReference type="ChEBI" id="CHEBI:15377"/>
        <dbReference type="ChEBI" id="CHEBI:15379"/>
        <dbReference type="ChEBI" id="CHEBI:16526"/>
        <dbReference type="ChEBI" id="CHEBI:16810"/>
        <dbReference type="ChEBI" id="CHEBI:30031"/>
        <dbReference type="ChEBI" id="CHEBI:34779"/>
        <dbReference type="ChEBI" id="CHEBI:85445"/>
        <dbReference type="ChEBI" id="CHEBI:189586"/>
    </reaction>
    <physiologicalReaction direction="left-to-right" evidence="17">
        <dbReference type="Rhea" id="RHEA:70488"/>
    </physiologicalReaction>
</comment>
<evidence type="ECO:0000256" key="19">
    <source>
        <dbReference type="ARBA" id="ARBA00052627"/>
    </source>
</evidence>
<evidence type="ECO:0000256" key="2">
    <source>
        <dbReference type="ARBA" id="ARBA00004604"/>
    </source>
</evidence>
<keyword evidence="5" id="KW-0227">DNA damage</keyword>
<comment type="subcellular location">
    <subcellularLocation>
        <location evidence="2">Nucleus</location>
        <location evidence="2">Nucleolus</location>
    </subcellularLocation>
    <subcellularLocation>
        <location evidence="3">Nucleus</location>
        <location evidence="3">Nucleoplasm</location>
    </subcellularLocation>
</comment>
<evidence type="ECO:0000256" key="16">
    <source>
        <dbReference type="ARBA" id="ARBA00051434"/>
    </source>
</evidence>
<dbReference type="GO" id="GO:0005654">
    <property type="term" value="C:nucleoplasm"/>
    <property type="evidence" value="ECO:0007669"/>
    <property type="project" value="UniProtKB-SubCell"/>
</dbReference>
<evidence type="ECO:0000256" key="20">
    <source>
        <dbReference type="ARBA" id="ARBA00052800"/>
    </source>
</evidence>
<evidence type="ECO:0000256" key="11">
    <source>
        <dbReference type="ARBA" id="ARBA00023242"/>
    </source>
</evidence>
<feature type="binding site" evidence="27">
    <location>
        <position position="113"/>
    </location>
    <ligand>
        <name>2-oxoglutarate</name>
        <dbReference type="ChEBI" id="CHEBI:16810"/>
    </ligand>
</feature>
<evidence type="ECO:0000313" key="29">
    <source>
        <dbReference type="EMBL" id="GBN13100.1"/>
    </source>
</evidence>
<name>A0A4Y2LG04_ARAVE</name>
<keyword evidence="4" id="KW-0479">Metal-binding</keyword>
<feature type="binding site" evidence="27">
    <location>
        <position position="101"/>
    </location>
    <ligand>
        <name>2-oxoglutarate</name>
        <dbReference type="ChEBI" id="CHEBI:16810"/>
    </ligand>
</feature>
<keyword evidence="7" id="KW-0223">Dioxygenase</keyword>
<keyword evidence="8" id="KW-0560">Oxidoreductase</keyword>
<sequence>MLIDTPYLSLGYVKYFSKDAADSILEQLEKHVTYLPSEACRVWGKYSIPRSMASYGDEGLIYRFSGGTFKTKPWIPILQQLAQVANEFLPKHERFNYVLINRYKNGNDYIGFHQDNEPDICTQTPIVAFSFGAQRDLVFKRIQYTVPREECKNHPITLKVPLEHGSILIMYPPTNEYYTHGLPKRLRCKDARISLTFRKIQNKDG</sequence>
<proteinExistence type="predicted"/>
<evidence type="ECO:0000256" key="22">
    <source>
        <dbReference type="ARBA" id="ARBA00062909"/>
    </source>
</evidence>
<dbReference type="Pfam" id="PF13532">
    <property type="entry name" value="2OG-FeII_Oxy_2"/>
    <property type="match status" value="1"/>
</dbReference>
<dbReference type="Gene3D" id="2.60.120.590">
    <property type="entry name" value="Alpha-ketoglutarate-dependent dioxygenase AlkB-like"/>
    <property type="match status" value="1"/>
</dbReference>
<feature type="binding site" evidence="27">
    <location>
        <begin position="62"/>
        <end position="64"/>
    </location>
    <ligand>
        <name>substrate</name>
    </ligand>
</feature>
<evidence type="ECO:0000256" key="18">
    <source>
        <dbReference type="ARBA" id="ARBA00052597"/>
    </source>
</evidence>
<comment type="catalytic activity">
    <reaction evidence="19">
        <text>a 1,N(6)-etheno-2'-deoxyadenosine in double-stranded DNA + 2-oxoglutarate + O2 + H2O = a 2'-deoxyadenosine in double-stranded DNA + glyoxal + succinate + CO2</text>
        <dbReference type="Rhea" id="RHEA:70463"/>
        <dbReference type="Rhea" id="RHEA-COMP:17897"/>
        <dbReference type="Rhea" id="RHEA-COMP:17903"/>
        <dbReference type="ChEBI" id="CHEBI:15377"/>
        <dbReference type="ChEBI" id="CHEBI:15379"/>
        <dbReference type="ChEBI" id="CHEBI:16526"/>
        <dbReference type="ChEBI" id="CHEBI:16810"/>
        <dbReference type="ChEBI" id="CHEBI:30031"/>
        <dbReference type="ChEBI" id="CHEBI:34779"/>
        <dbReference type="ChEBI" id="CHEBI:90615"/>
        <dbReference type="ChEBI" id="CHEBI:189583"/>
    </reaction>
    <physiologicalReaction direction="left-to-right" evidence="19">
        <dbReference type="Rhea" id="RHEA:70464"/>
    </physiologicalReaction>
</comment>
<evidence type="ECO:0000256" key="21">
    <source>
        <dbReference type="ARBA" id="ARBA00053025"/>
    </source>
</evidence>
<feature type="domain" description="Fe2OG dioxygenase" evidence="28">
    <location>
        <begin position="94"/>
        <end position="201"/>
    </location>
</feature>
<dbReference type="GO" id="GO:0032259">
    <property type="term" value="P:methylation"/>
    <property type="evidence" value="ECO:0007669"/>
    <property type="project" value="UniProtKB-KW"/>
</dbReference>
<dbReference type="EMBL" id="BGPR01005754">
    <property type="protein sequence ID" value="GBN13100.1"/>
    <property type="molecule type" value="Genomic_DNA"/>
</dbReference>
<comment type="catalytic activity">
    <reaction evidence="21">
        <text>a methylated nucleobase within DNA + 2-oxoglutarate + O2 = a nucleobase within DNA + formaldehyde + succinate + CO2</text>
        <dbReference type="Rhea" id="RHEA:30299"/>
        <dbReference type="Rhea" id="RHEA-COMP:12192"/>
        <dbReference type="Rhea" id="RHEA-COMP:12193"/>
        <dbReference type="ChEBI" id="CHEBI:15379"/>
        <dbReference type="ChEBI" id="CHEBI:16526"/>
        <dbReference type="ChEBI" id="CHEBI:16810"/>
        <dbReference type="ChEBI" id="CHEBI:16842"/>
        <dbReference type="ChEBI" id="CHEBI:30031"/>
        <dbReference type="ChEBI" id="CHEBI:32875"/>
        <dbReference type="ChEBI" id="CHEBI:64428"/>
        <dbReference type="EC" id="1.14.11.33"/>
    </reaction>
    <physiologicalReaction direction="left-to-right" evidence="21">
        <dbReference type="Rhea" id="RHEA:30300"/>
    </physiologicalReaction>
</comment>
<feature type="binding site" evidence="27">
    <location>
        <position position="180"/>
    </location>
    <ligand>
        <name>2-oxoglutarate</name>
        <dbReference type="ChEBI" id="CHEBI:16810"/>
    </ligand>
</feature>
<evidence type="ECO:0000256" key="6">
    <source>
        <dbReference type="ARBA" id="ARBA00022842"/>
    </source>
</evidence>
<comment type="catalytic activity">
    <reaction evidence="14">
        <text>a 1,N(6)-etheno-2'-deoxyadenosine in single-stranded DNA + 2-oxoglutarate + O2 + H2O = a 2'-deoxyadenosine in single-stranded DNA + glyoxal + succinate + CO2</text>
        <dbReference type="Rhea" id="RHEA:70459"/>
        <dbReference type="Rhea" id="RHEA-COMP:17896"/>
        <dbReference type="Rhea" id="RHEA-COMP:17904"/>
        <dbReference type="ChEBI" id="CHEBI:15377"/>
        <dbReference type="ChEBI" id="CHEBI:15379"/>
        <dbReference type="ChEBI" id="CHEBI:16526"/>
        <dbReference type="ChEBI" id="CHEBI:16810"/>
        <dbReference type="ChEBI" id="CHEBI:30031"/>
        <dbReference type="ChEBI" id="CHEBI:34779"/>
        <dbReference type="ChEBI" id="CHEBI:90615"/>
        <dbReference type="ChEBI" id="CHEBI:189583"/>
    </reaction>
    <physiologicalReaction direction="left-to-right" evidence="14">
        <dbReference type="Rhea" id="RHEA:70460"/>
    </physiologicalReaction>
</comment>
<dbReference type="InterPro" id="IPR032852">
    <property type="entry name" value="ALKBH2"/>
</dbReference>
<keyword evidence="30" id="KW-1185">Reference proteome</keyword>
<dbReference type="InterPro" id="IPR037151">
    <property type="entry name" value="AlkB-like_sf"/>
</dbReference>
<feature type="binding site" evidence="27">
    <location>
        <position position="103"/>
    </location>
    <ligand>
        <name>2-oxoglutarate</name>
        <dbReference type="ChEBI" id="CHEBI:16810"/>
    </ligand>
</feature>
<comment type="catalytic activity">
    <reaction evidence="15">
        <text>an N(3)-methyl-2'-deoxycytidine in double-stranded DNA + 2-oxoglutarate + O2 = a 2'-deoxycytidine in double-stranded DNA + formaldehyde + succinate + CO2 + H(+)</text>
        <dbReference type="Rhea" id="RHEA:70439"/>
        <dbReference type="Rhea" id="RHEA-COMP:14237"/>
        <dbReference type="Rhea" id="RHEA-COMP:17070"/>
        <dbReference type="ChEBI" id="CHEBI:15378"/>
        <dbReference type="ChEBI" id="CHEBI:15379"/>
        <dbReference type="ChEBI" id="CHEBI:16526"/>
        <dbReference type="ChEBI" id="CHEBI:16810"/>
        <dbReference type="ChEBI" id="CHEBI:16842"/>
        <dbReference type="ChEBI" id="CHEBI:30031"/>
        <dbReference type="ChEBI" id="CHEBI:85452"/>
        <dbReference type="ChEBI" id="CHEBI:139075"/>
    </reaction>
    <physiologicalReaction direction="left-to-right" evidence="15">
        <dbReference type="Rhea" id="RHEA:70440"/>
    </physiologicalReaction>
</comment>
<dbReference type="GO" id="GO:0051747">
    <property type="term" value="F:cytosine C-5 DNA demethylase activity"/>
    <property type="evidence" value="ECO:0007669"/>
    <property type="project" value="UniProtKB-ARBA"/>
</dbReference>
<evidence type="ECO:0000256" key="7">
    <source>
        <dbReference type="ARBA" id="ARBA00022964"/>
    </source>
</evidence>
<comment type="cofactor">
    <cofactor evidence="1">
        <name>Fe(2+)</name>
        <dbReference type="ChEBI" id="CHEBI:29033"/>
    </cofactor>
</comment>
<evidence type="ECO:0000256" key="25">
    <source>
        <dbReference type="ARBA" id="ARBA00077989"/>
    </source>
</evidence>
<evidence type="ECO:0000313" key="30">
    <source>
        <dbReference type="Proteomes" id="UP000499080"/>
    </source>
</evidence>
<comment type="catalytic activity">
    <reaction evidence="13">
        <text>an N(3)-methyl-2'-deoxycytidine in single-stranded DNA + 2-oxoglutarate + O2 = a 2'-deoxycytidine in single-stranded DNA + formaldehyde + succinate + CO2 + H(+)</text>
        <dbReference type="Rhea" id="RHEA:70435"/>
        <dbReference type="Rhea" id="RHEA-COMP:12846"/>
        <dbReference type="Rhea" id="RHEA-COMP:17894"/>
        <dbReference type="ChEBI" id="CHEBI:15378"/>
        <dbReference type="ChEBI" id="CHEBI:15379"/>
        <dbReference type="ChEBI" id="CHEBI:16526"/>
        <dbReference type="ChEBI" id="CHEBI:16810"/>
        <dbReference type="ChEBI" id="CHEBI:16842"/>
        <dbReference type="ChEBI" id="CHEBI:30031"/>
        <dbReference type="ChEBI" id="CHEBI:85452"/>
        <dbReference type="ChEBI" id="CHEBI:139075"/>
    </reaction>
    <physiologicalReaction direction="left-to-right" evidence="13">
        <dbReference type="Rhea" id="RHEA:70436"/>
    </physiologicalReaction>
</comment>
<organism evidence="29 30">
    <name type="scientific">Araneus ventricosus</name>
    <name type="common">Orbweaver spider</name>
    <name type="synonym">Epeira ventricosa</name>
    <dbReference type="NCBI Taxonomy" id="182803"/>
    <lineage>
        <taxon>Eukaryota</taxon>
        <taxon>Metazoa</taxon>
        <taxon>Ecdysozoa</taxon>
        <taxon>Arthropoda</taxon>
        <taxon>Chelicerata</taxon>
        <taxon>Arachnida</taxon>
        <taxon>Araneae</taxon>
        <taxon>Araneomorphae</taxon>
        <taxon>Entelegynae</taxon>
        <taxon>Araneoidea</taxon>
        <taxon>Araneidae</taxon>
        <taxon>Araneus</taxon>
    </lineage>
</organism>
<evidence type="ECO:0000256" key="14">
    <source>
        <dbReference type="ARBA" id="ARBA00051189"/>
    </source>
</evidence>
<evidence type="ECO:0000256" key="12">
    <source>
        <dbReference type="ARBA" id="ARBA00051010"/>
    </source>
</evidence>
<evidence type="ECO:0000256" key="24">
    <source>
        <dbReference type="ARBA" id="ARBA00072134"/>
    </source>
</evidence>
<comment type="catalytic activity">
    <reaction evidence="20">
        <text>an N(1)-methyl-2'-deoxyadenosine in double-stranded DNA + 2-oxoglutarate + O2 = a 2'-deoxyadenosine in double-stranded DNA + formaldehyde + succinate + CO2 + H(+)</text>
        <dbReference type="Rhea" id="RHEA:70443"/>
        <dbReference type="Rhea" id="RHEA-COMP:14236"/>
        <dbReference type="Rhea" id="RHEA-COMP:17897"/>
        <dbReference type="ChEBI" id="CHEBI:15378"/>
        <dbReference type="ChEBI" id="CHEBI:15379"/>
        <dbReference type="ChEBI" id="CHEBI:16526"/>
        <dbReference type="ChEBI" id="CHEBI:16810"/>
        <dbReference type="ChEBI" id="CHEBI:16842"/>
        <dbReference type="ChEBI" id="CHEBI:30031"/>
        <dbReference type="ChEBI" id="CHEBI:90615"/>
        <dbReference type="ChEBI" id="CHEBI:139096"/>
    </reaction>
    <physiologicalReaction direction="left-to-right" evidence="20">
        <dbReference type="Rhea" id="RHEA:70444"/>
    </physiologicalReaction>
</comment>
<feature type="binding site" evidence="27">
    <location>
        <position position="192"/>
    </location>
    <ligand>
        <name>2-oxoglutarate</name>
        <dbReference type="ChEBI" id="CHEBI:16810"/>
    </ligand>
</feature>
<dbReference type="GO" id="GO:0005730">
    <property type="term" value="C:nucleolus"/>
    <property type="evidence" value="ECO:0007669"/>
    <property type="project" value="UniProtKB-SubCell"/>
</dbReference>
<dbReference type="GO" id="GO:0035516">
    <property type="term" value="F:broad specificity oxidative DNA demethylase activity"/>
    <property type="evidence" value="ECO:0007669"/>
    <property type="project" value="UniProtKB-EC"/>
</dbReference>
<evidence type="ECO:0000259" key="28">
    <source>
        <dbReference type="PROSITE" id="PS51471"/>
    </source>
</evidence>
<dbReference type="AlphaFoldDB" id="A0A4Y2LG04"/>
<comment type="catalytic activity">
    <reaction evidence="12">
        <text>an N(1)-methyl-2'-deoxyadenosine in single-stranded DNA + 2-oxoglutarate + O2 = a 2'-deoxyadenosine in single-stranded DNA + formaldehyde + succinate + CO2 + H(+)</text>
        <dbReference type="Rhea" id="RHEA:70447"/>
        <dbReference type="Rhea" id="RHEA-COMP:17895"/>
        <dbReference type="Rhea" id="RHEA-COMP:17896"/>
        <dbReference type="ChEBI" id="CHEBI:15378"/>
        <dbReference type="ChEBI" id="CHEBI:15379"/>
        <dbReference type="ChEBI" id="CHEBI:16526"/>
        <dbReference type="ChEBI" id="CHEBI:16810"/>
        <dbReference type="ChEBI" id="CHEBI:16842"/>
        <dbReference type="ChEBI" id="CHEBI:30031"/>
        <dbReference type="ChEBI" id="CHEBI:90615"/>
        <dbReference type="ChEBI" id="CHEBI:139096"/>
    </reaction>
    <physiologicalReaction direction="left-to-right" evidence="12">
        <dbReference type="Rhea" id="RHEA:70448"/>
    </physiologicalReaction>
</comment>
<dbReference type="InterPro" id="IPR005123">
    <property type="entry name" value="Oxoglu/Fe-dep_dioxygenase_dom"/>
</dbReference>
<keyword evidence="11" id="KW-0539">Nucleus</keyword>
<dbReference type="InterPro" id="IPR027450">
    <property type="entry name" value="AlkB-like"/>
</dbReference>
<comment type="catalytic activity">
    <reaction evidence="18">
        <text>a 3,N(4)-etheno-2'-deoxycytidine in single-stranded DNA + 2-oxoglutarate + O2 + H2O = a 2'-deoxycytidine in single-stranded DNA + glyoxal + succinate + CO2</text>
        <dbReference type="Rhea" id="RHEA:70471"/>
        <dbReference type="Rhea" id="RHEA-COMP:12846"/>
        <dbReference type="Rhea" id="RHEA-COMP:17906"/>
        <dbReference type="ChEBI" id="CHEBI:15377"/>
        <dbReference type="ChEBI" id="CHEBI:15379"/>
        <dbReference type="ChEBI" id="CHEBI:16526"/>
        <dbReference type="ChEBI" id="CHEBI:16810"/>
        <dbReference type="ChEBI" id="CHEBI:30031"/>
        <dbReference type="ChEBI" id="CHEBI:34779"/>
        <dbReference type="ChEBI" id="CHEBI:85452"/>
        <dbReference type="ChEBI" id="CHEBI:189585"/>
    </reaction>
    <physiologicalReaction direction="left-to-right" evidence="18">
        <dbReference type="Rhea" id="RHEA:70472"/>
    </physiologicalReaction>
</comment>
<dbReference type="Proteomes" id="UP000499080">
    <property type="component" value="Unassembled WGS sequence"/>
</dbReference>